<dbReference type="GeneID" id="5892413"/>
<dbReference type="EMBL" id="CH991556">
    <property type="protein sequence ID" value="EDQ88047.1"/>
    <property type="molecule type" value="Genomic_DNA"/>
</dbReference>
<name>A9V3E7_MONBE</name>
<dbReference type="InterPro" id="IPR011047">
    <property type="entry name" value="Quinoprotein_ADH-like_sf"/>
</dbReference>
<accession>A9V3E7</accession>
<dbReference type="SUPFAM" id="SSF50998">
    <property type="entry name" value="Quinoprotein alcohol dehydrogenase-like"/>
    <property type="match status" value="1"/>
</dbReference>
<keyword evidence="3" id="KW-1185">Reference proteome</keyword>
<dbReference type="Proteomes" id="UP000001357">
    <property type="component" value="Unassembled WGS sequence"/>
</dbReference>
<keyword evidence="1" id="KW-0732">Signal</keyword>
<evidence type="ECO:0000256" key="1">
    <source>
        <dbReference type="SAM" id="SignalP"/>
    </source>
</evidence>
<dbReference type="KEGG" id="mbr:MONBRDRAFT_33081"/>
<sequence>MCRSWMWWCIALALVASASADTWKAIKDEPYRELISHRHGLQGLPAIEGWGALGFAEVTALQPWGAERALATGYTNTSSKLQPFLLQVNNGRLSDFAVPLYLPEGAQALPGSSLSDLLIVDPAKGVLLYHCTASLTGCAQAHAESGIIGTVNKALQLQDGSGWLLASSTGLWYFKNVSGTSSLSQLGVDPADAVAECGEWLFYGNDERVVQLDRAGKVRRWEWVTQLTLEEGGVYGGPVRDMSCDKDGILFVANEISLNERALNGMVNRYDFQQGMPLNNATLTTVEPGTGAVWIGTPQGLLRYSRGQDDPDWRYFHGDRFLPHTSNVTHLVSLNSTHTLVATTGGISLLVWEQWTLRQKATHFLNILQARHNRHGLVGECDMAGYGQLSTCQGGPEDNSGLWTSLLVSAYAQAQALEPSVAHATALEQFQAGMELLVNVTNVQGLMARTCLAPNVSAPDEPNWYASKAPGLSGWHFKGDASSDEVVGHMFAHMMVYAMGTDQATRDRSQTYLLDIINHIVDNNFFLVDVTGLPTRWGIWNPQYINHNRSWSDVRGLNAAQILSYLVAGIGLARTPAEKAKFEAALANLTTADNQYDENMLNLKIKSPDDDNYSDDELTFLPYFTMALGLNLTKLPQMASALSLSVERTWLAVRAERSAPWNVMYTAINGSLTTQADIDNIAWNLRTWPLELIDFPVTNTIRRDIYINPEAERNDHQGNDDVRKILPVYERPQLRWNGDPHDLDGGSGRTEGDPGAWLMPYWLARYYGMIAS</sequence>
<dbReference type="OMA" id="SAHHITG"/>
<evidence type="ECO:0000313" key="3">
    <source>
        <dbReference type="Proteomes" id="UP000001357"/>
    </source>
</evidence>
<dbReference type="AlphaFoldDB" id="A9V3E7"/>
<reference evidence="2 3" key="1">
    <citation type="journal article" date="2008" name="Nature">
        <title>The genome of the choanoflagellate Monosiga brevicollis and the origin of metazoans.</title>
        <authorList>
            <consortium name="JGI Sequencing"/>
            <person name="King N."/>
            <person name="Westbrook M.J."/>
            <person name="Young S.L."/>
            <person name="Kuo A."/>
            <person name="Abedin M."/>
            <person name="Chapman J."/>
            <person name="Fairclough S."/>
            <person name="Hellsten U."/>
            <person name="Isogai Y."/>
            <person name="Letunic I."/>
            <person name="Marr M."/>
            <person name="Pincus D."/>
            <person name="Putnam N."/>
            <person name="Rokas A."/>
            <person name="Wright K.J."/>
            <person name="Zuzow R."/>
            <person name="Dirks W."/>
            <person name="Good M."/>
            <person name="Goodstein D."/>
            <person name="Lemons D."/>
            <person name="Li W."/>
            <person name="Lyons J.B."/>
            <person name="Morris A."/>
            <person name="Nichols S."/>
            <person name="Richter D.J."/>
            <person name="Salamov A."/>
            <person name="Bork P."/>
            <person name="Lim W.A."/>
            <person name="Manning G."/>
            <person name="Miller W.T."/>
            <person name="McGinnis W."/>
            <person name="Shapiro H."/>
            <person name="Tjian R."/>
            <person name="Grigoriev I.V."/>
            <person name="Rokhsar D."/>
        </authorList>
    </citation>
    <scope>NUCLEOTIDE SEQUENCE [LARGE SCALE GENOMIC DNA]</scope>
    <source>
        <strain evidence="3">MX1 / ATCC 50154</strain>
    </source>
</reference>
<organism evidence="2 3">
    <name type="scientific">Monosiga brevicollis</name>
    <name type="common">Choanoflagellate</name>
    <dbReference type="NCBI Taxonomy" id="81824"/>
    <lineage>
        <taxon>Eukaryota</taxon>
        <taxon>Choanoflagellata</taxon>
        <taxon>Craspedida</taxon>
        <taxon>Salpingoecidae</taxon>
        <taxon>Monosiga</taxon>
    </lineage>
</organism>
<feature type="chain" id="PRO_5002742729" description="Endo-1,3(4)-beta-glucanase" evidence="1">
    <location>
        <begin position="21"/>
        <end position="772"/>
    </location>
</feature>
<gene>
    <name evidence="2" type="ORF">MONBRDRAFT_33081</name>
</gene>
<evidence type="ECO:0008006" key="4">
    <source>
        <dbReference type="Google" id="ProtNLM"/>
    </source>
</evidence>
<dbReference type="Gene3D" id="2.130.10.10">
    <property type="entry name" value="YVTN repeat-like/Quinoprotein amine dehydrogenase"/>
    <property type="match status" value="1"/>
</dbReference>
<dbReference type="InParanoid" id="A9V3E7"/>
<dbReference type="InterPro" id="IPR015943">
    <property type="entry name" value="WD40/YVTN_repeat-like_dom_sf"/>
</dbReference>
<evidence type="ECO:0000313" key="2">
    <source>
        <dbReference type="EMBL" id="EDQ88047.1"/>
    </source>
</evidence>
<dbReference type="eggNOG" id="ENOG502QTEU">
    <property type="taxonomic scope" value="Eukaryota"/>
</dbReference>
<protein>
    <recommendedName>
        <fullName evidence="4">Endo-1,3(4)-beta-glucanase</fullName>
    </recommendedName>
</protein>
<dbReference type="RefSeq" id="XP_001747123.1">
    <property type="nucleotide sequence ID" value="XM_001747071.1"/>
</dbReference>
<feature type="signal peptide" evidence="1">
    <location>
        <begin position="1"/>
        <end position="20"/>
    </location>
</feature>
<proteinExistence type="predicted"/>